<dbReference type="AlphaFoldDB" id="Q0U2S9"/>
<gene>
    <name evidence="1" type="ORF">SNOG_13947</name>
</gene>
<dbReference type="KEGG" id="pno:SNOG_13947"/>
<reference evidence="2" key="1">
    <citation type="journal article" date="2007" name="Plant Cell">
        <title>Dothideomycete-plant interactions illuminated by genome sequencing and EST analysis of the wheat pathogen Stagonospora nodorum.</title>
        <authorList>
            <person name="Hane J.K."/>
            <person name="Lowe R.G."/>
            <person name="Solomon P.S."/>
            <person name="Tan K.C."/>
            <person name="Schoch C.L."/>
            <person name="Spatafora J.W."/>
            <person name="Crous P.W."/>
            <person name="Kodira C."/>
            <person name="Birren B.W."/>
            <person name="Galagan J.E."/>
            <person name="Torriani S.F."/>
            <person name="McDonald B.A."/>
            <person name="Oliver R.P."/>
        </authorList>
    </citation>
    <scope>NUCLEOTIDE SEQUENCE [LARGE SCALE GENOMIC DNA]</scope>
    <source>
        <strain evidence="2">SN15 / ATCC MYA-4574 / FGSC 10173</strain>
    </source>
</reference>
<proteinExistence type="predicted"/>
<dbReference type="RefSeq" id="XP_001804147.1">
    <property type="nucleotide sequence ID" value="XM_001804095.1"/>
</dbReference>
<evidence type="ECO:0000313" key="1">
    <source>
        <dbReference type="EMBL" id="EAT78572.1"/>
    </source>
</evidence>
<organism evidence="1 2">
    <name type="scientific">Phaeosphaeria nodorum (strain SN15 / ATCC MYA-4574 / FGSC 10173)</name>
    <name type="common">Glume blotch fungus</name>
    <name type="synonym">Parastagonospora nodorum</name>
    <dbReference type="NCBI Taxonomy" id="321614"/>
    <lineage>
        <taxon>Eukaryota</taxon>
        <taxon>Fungi</taxon>
        <taxon>Dikarya</taxon>
        <taxon>Ascomycota</taxon>
        <taxon>Pezizomycotina</taxon>
        <taxon>Dothideomycetes</taxon>
        <taxon>Pleosporomycetidae</taxon>
        <taxon>Pleosporales</taxon>
        <taxon>Pleosporineae</taxon>
        <taxon>Phaeosphaeriaceae</taxon>
        <taxon>Parastagonospora</taxon>
    </lineage>
</organism>
<protein>
    <submittedName>
        <fullName evidence="1">Uncharacterized protein</fullName>
    </submittedName>
</protein>
<name>Q0U2S9_PHANO</name>
<accession>Q0U2S9</accession>
<sequence length="32" mass="3603">MAESFKLQRSSDVCTIREAFDVGIFGQSRKVP</sequence>
<dbReference type="GeneID" id="5981070"/>
<dbReference type="InParanoid" id="Q0U2S9"/>
<dbReference type="Proteomes" id="UP000001055">
    <property type="component" value="Unassembled WGS sequence"/>
</dbReference>
<dbReference type="EMBL" id="CH445353">
    <property type="protein sequence ID" value="EAT78572.1"/>
    <property type="molecule type" value="Genomic_DNA"/>
</dbReference>
<evidence type="ECO:0000313" key="2">
    <source>
        <dbReference type="Proteomes" id="UP000001055"/>
    </source>
</evidence>